<evidence type="ECO:0000313" key="7">
    <source>
        <dbReference type="Proteomes" id="UP000326950"/>
    </source>
</evidence>
<dbReference type="SUPFAM" id="SSF55856">
    <property type="entry name" value="Cytochrome b5-like heme/steroid binding domain"/>
    <property type="match status" value="1"/>
</dbReference>
<keyword evidence="1" id="KW-0349">Heme</keyword>
<proteinExistence type="inferred from homology"/>
<sequence>MGWLRLRHTLTVAGVKEESGHTTPARNKIGIYSKHGKDTAPATTSLAHVFQQEDFPFQDPSMSDSDLPYIDPSIVSFVDQQWHSSSEDASRKHLHVWLVIDNVVYDCTQFQREHPGGIDVIQSFVGQDCSWQFWRFHGREQMREYGRPLRIGRTSGIQNRFKEPPRYVGLSTLGEDW</sequence>
<dbReference type="InterPro" id="IPR050668">
    <property type="entry name" value="Cytochrome_b5"/>
</dbReference>
<dbReference type="PROSITE" id="PS50255">
    <property type="entry name" value="CYTOCHROME_B5_2"/>
    <property type="match status" value="1"/>
</dbReference>
<dbReference type="AlphaFoldDB" id="A0A5N6V3E9"/>
<protein>
    <submittedName>
        <fullName evidence="6">Cytochrome b5-like heme/steroid binding domain-containing protein</fullName>
    </submittedName>
</protein>
<evidence type="ECO:0000256" key="3">
    <source>
        <dbReference type="ARBA" id="ARBA00023004"/>
    </source>
</evidence>
<dbReference type="InterPro" id="IPR036400">
    <property type="entry name" value="Cyt_B5-like_heme/steroid_sf"/>
</dbReference>
<dbReference type="PANTHER" id="PTHR19359">
    <property type="entry name" value="CYTOCHROME B5"/>
    <property type="match status" value="1"/>
</dbReference>
<dbReference type="SMART" id="SM01117">
    <property type="entry name" value="Cyt-b5"/>
    <property type="match status" value="1"/>
</dbReference>
<accession>A0A5N6V3E9</accession>
<dbReference type="Gene3D" id="3.10.120.10">
    <property type="entry name" value="Cytochrome b5-like heme/steroid binding domain"/>
    <property type="match status" value="1"/>
</dbReference>
<gene>
    <name evidence="6" type="ORF">BDV40DRAFT_260297</name>
</gene>
<organism evidence="6 7">
    <name type="scientific">Aspergillus tamarii</name>
    <dbReference type="NCBI Taxonomy" id="41984"/>
    <lineage>
        <taxon>Eukaryota</taxon>
        <taxon>Fungi</taxon>
        <taxon>Dikarya</taxon>
        <taxon>Ascomycota</taxon>
        <taxon>Pezizomycotina</taxon>
        <taxon>Eurotiomycetes</taxon>
        <taxon>Eurotiomycetidae</taxon>
        <taxon>Eurotiales</taxon>
        <taxon>Aspergillaceae</taxon>
        <taxon>Aspergillus</taxon>
        <taxon>Aspergillus subgen. Circumdati</taxon>
    </lineage>
</organism>
<evidence type="ECO:0000256" key="4">
    <source>
        <dbReference type="ARBA" id="ARBA00038168"/>
    </source>
</evidence>
<dbReference type="GO" id="GO:0016020">
    <property type="term" value="C:membrane"/>
    <property type="evidence" value="ECO:0007669"/>
    <property type="project" value="TreeGrafter"/>
</dbReference>
<dbReference type="OrthoDB" id="260519at2759"/>
<dbReference type="GO" id="GO:0020037">
    <property type="term" value="F:heme binding"/>
    <property type="evidence" value="ECO:0007669"/>
    <property type="project" value="TreeGrafter"/>
</dbReference>
<evidence type="ECO:0000313" key="6">
    <source>
        <dbReference type="EMBL" id="KAE8164521.1"/>
    </source>
</evidence>
<dbReference type="InterPro" id="IPR001199">
    <property type="entry name" value="Cyt_B5-like_heme/steroid-bd"/>
</dbReference>
<dbReference type="GO" id="GO:0046872">
    <property type="term" value="F:metal ion binding"/>
    <property type="evidence" value="ECO:0007669"/>
    <property type="project" value="UniProtKB-KW"/>
</dbReference>
<dbReference type="EMBL" id="ML738607">
    <property type="protein sequence ID" value="KAE8164521.1"/>
    <property type="molecule type" value="Genomic_DNA"/>
</dbReference>
<keyword evidence="7" id="KW-1185">Reference proteome</keyword>
<keyword evidence="2" id="KW-0479">Metal-binding</keyword>
<evidence type="ECO:0000256" key="1">
    <source>
        <dbReference type="ARBA" id="ARBA00022617"/>
    </source>
</evidence>
<reference evidence="6 7" key="1">
    <citation type="submission" date="2019-04" db="EMBL/GenBank/DDBJ databases">
        <title>Friends and foes A comparative genomics study of 23 Aspergillus species from section Flavi.</title>
        <authorList>
            <consortium name="DOE Joint Genome Institute"/>
            <person name="Kjaerbolling I."/>
            <person name="Vesth T."/>
            <person name="Frisvad J.C."/>
            <person name="Nybo J.L."/>
            <person name="Theobald S."/>
            <person name="Kildgaard S."/>
            <person name="Isbrandt T."/>
            <person name="Kuo A."/>
            <person name="Sato A."/>
            <person name="Lyhne E.K."/>
            <person name="Kogle M.E."/>
            <person name="Wiebenga A."/>
            <person name="Kun R.S."/>
            <person name="Lubbers R.J."/>
            <person name="Makela M.R."/>
            <person name="Barry K."/>
            <person name="Chovatia M."/>
            <person name="Clum A."/>
            <person name="Daum C."/>
            <person name="Haridas S."/>
            <person name="He G."/>
            <person name="LaButti K."/>
            <person name="Lipzen A."/>
            <person name="Mondo S."/>
            <person name="Riley R."/>
            <person name="Salamov A."/>
            <person name="Simmons B.A."/>
            <person name="Magnuson J.K."/>
            <person name="Henrissat B."/>
            <person name="Mortensen U.H."/>
            <person name="Larsen T.O."/>
            <person name="Devries R.P."/>
            <person name="Grigoriev I.V."/>
            <person name="Machida M."/>
            <person name="Baker S.E."/>
            <person name="Andersen M.R."/>
        </authorList>
    </citation>
    <scope>NUCLEOTIDE SEQUENCE [LARGE SCALE GENOMIC DNA]</scope>
    <source>
        <strain evidence="6 7">CBS 117626</strain>
    </source>
</reference>
<dbReference type="Pfam" id="PF00173">
    <property type="entry name" value="Cyt-b5"/>
    <property type="match status" value="1"/>
</dbReference>
<evidence type="ECO:0000256" key="2">
    <source>
        <dbReference type="ARBA" id="ARBA00022723"/>
    </source>
</evidence>
<dbReference type="PANTHER" id="PTHR19359:SF95">
    <property type="entry name" value="CYTOCHROME B5 TYPE B"/>
    <property type="match status" value="1"/>
</dbReference>
<dbReference type="Proteomes" id="UP000326950">
    <property type="component" value="Unassembled WGS sequence"/>
</dbReference>
<evidence type="ECO:0000259" key="5">
    <source>
        <dbReference type="PROSITE" id="PS50255"/>
    </source>
</evidence>
<comment type="similarity">
    <text evidence="4">Belongs to the cytochrome b5 family.</text>
</comment>
<keyword evidence="3" id="KW-0408">Iron</keyword>
<feature type="domain" description="Cytochrome b5 heme-binding" evidence="5">
    <location>
        <begin position="72"/>
        <end position="155"/>
    </location>
</feature>
<name>A0A5N6V3E9_ASPTM</name>